<reference evidence="2" key="1">
    <citation type="journal article" date="2022" name="Int. J. Mol. Sci.">
        <title>Draft Genome of Tanacetum Coccineum: Genomic Comparison of Closely Related Tanacetum-Family Plants.</title>
        <authorList>
            <person name="Yamashiro T."/>
            <person name="Shiraishi A."/>
            <person name="Nakayama K."/>
            <person name="Satake H."/>
        </authorList>
    </citation>
    <scope>NUCLEOTIDE SEQUENCE</scope>
</reference>
<protein>
    <submittedName>
        <fullName evidence="2">Uncharacterized protein</fullName>
    </submittedName>
</protein>
<sequence length="263" mass="29446">MADSSKGKDSTKLVVTDEIIKYVWAKYGNKWQGLSVWGNLEKRIQNVEKVLYTPKEQMLMEKVIIIDSDTSIKTHPSTHPIWTSSDDTHPSTHPFQTSSDDTHPSTETLEISYDDNWERKKAFTKFTSKSTSSSKTEMCKWYLSTSSDEDSTTNEDSSSDDHNTIFNGKTWSSSKYSKAKTRSSFKHLTASARSKKTDVGASAGSKTLLVPSKSPPPIRNCILGLAKVSTYTKILNKEFGIGKPKDDVATIKDVASKRKRKML</sequence>
<dbReference type="Proteomes" id="UP001151760">
    <property type="component" value="Unassembled WGS sequence"/>
</dbReference>
<evidence type="ECO:0000313" key="3">
    <source>
        <dbReference type="Proteomes" id="UP001151760"/>
    </source>
</evidence>
<organism evidence="2 3">
    <name type="scientific">Tanacetum coccineum</name>
    <dbReference type="NCBI Taxonomy" id="301880"/>
    <lineage>
        <taxon>Eukaryota</taxon>
        <taxon>Viridiplantae</taxon>
        <taxon>Streptophyta</taxon>
        <taxon>Embryophyta</taxon>
        <taxon>Tracheophyta</taxon>
        <taxon>Spermatophyta</taxon>
        <taxon>Magnoliopsida</taxon>
        <taxon>eudicotyledons</taxon>
        <taxon>Gunneridae</taxon>
        <taxon>Pentapetalae</taxon>
        <taxon>asterids</taxon>
        <taxon>campanulids</taxon>
        <taxon>Asterales</taxon>
        <taxon>Asteraceae</taxon>
        <taxon>Asteroideae</taxon>
        <taxon>Anthemideae</taxon>
        <taxon>Anthemidinae</taxon>
        <taxon>Tanacetum</taxon>
    </lineage>
</organism>
<keyword evidence="3" id="KW-1185">Reference proteome</keyword>
<gene>
    <name evidence="2" type="ORF">Tco_1017989</name>
</gene>
<feature type="region of interest" description="Disordered" evidence="1">
    <location>
        <begin position="76"/>
        <end position="107"/>
    </location>
</feature>
<name>A0ABQ5FTJ6_9ASTR</name>
<proteinExistence type="predicted"/>
<evidence type="ECO:0000313" key="2">
    <source>
        <dbReference type="EMBL" id="GJT66509.1"/>
    </source>
</evidence>
<comment type="caution">
    <text evidence="2">The sequence shown here is derived from an EMBL/GenBank/DDBJ whole genome shotgun (WGS) entry which is preliminary data.</text>
</comment>
<reference evidence="2" key="2">
    <citation type="submission" date="2022-01" db="EMBL/GenBank/DDBJ databases">
        <authorList>
            <person name="Yamashiro T."/>
            <person name="Shiraishi A."/>
            <person name="Satake H."/>
            <person name="Nakayama K."/>
        </authorList>
    </citation>
    <scope>NUCLEOTIDE SEQUENCE</scope>
</reference>
<evidence type="ECO:0000256" key="1">
    <source>
        <dbReference type="SAM" id="MobiDB-lite"/>
    </source>
</evidence>
<accession>A0ABQ5FTJ6</accession>
<dbReference type="EMBL" id="BQNB010017720">
    <property type="protein sequence ID" value="GJT66509.1"/>
    <property type="molecule type" value="Genomic_DNA"/>
</dbReference>